<accession>A0ABR4FPI5</accession>
<dbReference type="Proteomes" id="UP001610563">
    <property type="component" value="Unassembled WGS sequence"/>
</dbReference>
<dbReference type="SUPFAM" id="SSF53335">
    <property type="entry name" value="S-adenosyl-L-methionine-dependent methyltransferases"/>
    <property type="match status" value="1"/>
</dbReference>
<comment type="caution">
    <text evidence="1">The sequence shown here is derived from an EMBL/GenBank/DDBJ whole genome shotgun (WGS) entry which is preliminary data.</text>
</comment>
<sequence>MSLRGPGRLRRGRLFTISAGLRCSGMIADYDGLYRNAYKHLLPGGWFEVRDHDLQFFVDTQGGDKEKEEETGSKDKEEKFVTLRRWEKLMAEAAEKFGKPINMGAKHKEIMEQAGFTDVHEKVFKICPDLLSYH</sequence>
<organism evidence="1 2">
    <name type="scientific">Aspergillus keveii</name>
    <dbReference type="NCBI Taxonomy" id="714993"/>
    <lineage>
        <taxon>Eukaryota</taxon>
        <taxon>Fungi</taxon>
        <taxon>Dikarya</taxon>
        <taxon>Ascomycota</taxon>
        <taxon>Pezizomycotina</taxon>
        <taxon>Eurotiomycetes</taxon>
        <taxon>Eurotiomycetidae</taxon>
        <taxon>Eurotiales</taxon>
        <taxon>Aspergillaceae</taxon>
        <taxon>Aspergillus</taxon>
        <taxon>Aspergillus subgen. Nidulantes</taxon>
    </lineage>
</organism>
<evidence type="ECO:0000313" key="1">
    <source>
        <dbReference type="EMBL" id="KAL2785150.1"/>
    </source>
</evidence>
<evidence type="ECO:0000313" key="2">
    <source>
        <dbReference type="Proteomes" id="UP001610563"/>
    </source>
</evidence>
<dbReference type="EMBL" id="JBFTWV010000153">
    <property type="protein sequence ID" value="KAL2785150.1"/>
    <property type="molecule type" value="Genomic_DNA"/>
</dbReference>
<gene>
    <name evidence="1" type="ORF">BJX66DRAFT_343325</name>
</gene>
<dbReference type="InterPro" id="IPR029063">
    <property type="entry name" value="SAM-dependent_MTases_sf"/>
</dbReference>
<dbReference type="Gene3D" id="3.40.50.150">
    <property type="entry name" value="Vaccinia Virus protein VP39"/>
    <property type="match status" value="1"/>
</dbReference>
<keyword evidence="2" id="KW-1185">Reference proteome</keyword>
<reference evidence="1 2" key="1">
    <citation type="submission" date="2024-07" db="EMBL/GenBank/DDBJ databases">
        <title>Section-level genome sequencing and comparative genomics of Aspergillus sections Usti and Cavernicolus.</title>
        <authorList>
            <consortium name="Lawrence Berkeley National Laboratory"/>
            <person name="Nybo J.L."/>
            <person name="Vesth T.C."/>
            <person name="Theobald S."/>
            <person name="Frisvad J.C."/>
            <person name="Larsen T.O."/>
            <person name="Kjaerboelling I."/>
            <person name="Rothschild-Mancinelli K."/>
            <person name="Lyhne E.K."/>
            <person name="Kogle M.E."/>
            <person name="Barry K."/>
            <person name="Clum A."/>
            <person name="Na H."/>
            <person name="Ledsgaard L."/>
            <person name="Lin J."/>
            <person name="Lipzen A."/>
            <person name="Kuo A."/>
            <person name="Riley R."/>
            <person name="Mondo S."/>
            <person name="Labutti K."/>
            <person name="Haridas S."/>
            <person name="Pangalinan J."/>
            <person name="Salamov A.A."/>
            <person name="Simmons B.A."/>
            <person name="Magnuson J.K."/>
            <person name="Chen J."/>
            <person name="Drula E."/>
            <person name="Henrissat B."/>
            <person name="Wiebenga A."/>
            <person name="Lubbers R.J."/>
            <person name="Gomes A.C."/>
            <person name="Makela M.R."/>
            <person name="Stajich J."/>
            <person name="Grigoriev I.V."/>
            <person name="Mortensen U.H."/>
            <person name="De Vries R.P."/>
            <person name="Baker S.E."/>
            <person name="Andersen M.R."/>
        </authorList>
    </citation>
    <scope>NUCLEOTIDE SEQUENCE [LARGE SCALE GENOMIC DNA]</scope>
    <source>
        <strain evidence="1 2">CBS 209.92</strain>
    </source>
</reference>
<proteinExistence type="predicted"/>
<protein>
    <submittedName>
        <fullName evidence="1">Uncharacterized protein</fullName>
    </submittedName>
</protein>
<name>A0ABR4FPI5_9EURO</name>